<dbReference type="PANTHER" id="PTHR40659:SF1">
    <property type="entry name" value="NICKEL_COBALT EFFLUX SYSTEM RCNA"/>
    <property type="match status" value="1"/>
</dbReference>
<comment type="similarity">
    <text evidence="3">Belongs to the NiCoT transporter (TC 2.A.52) family. RcnA subfamily.</text>
</comment>
<evidence type="ECO:0000256" key="13">
    <source>
        <dbReference type="ARBA" id="ARBA00023285"/>
    </source>
</evidence>
<feature type="transmembrane region" description="Helical" evidence="14">
    <location>
        <begin position="12"/>
        <end position="31"/>
    </location>
</feature>
<keyword evidence="11" id="KW-0921">Nickel transport</keyword>
<evidence type="ECO:0000256" key="10">
    <source>
        <dbReference type="ARBA" id="ARBA00023065"/>
    </source>
</evidence>
<evidence type="ECO:0000256" key="14">
    <source>
        <dbReference type="RuleBase" id="RU362101"/>
    </source>
</evidence>
<feature type="transmembrane region" description="Helical" evidence="14">
    <location>
        <begin position="310"/>
        <end position="338"/>
    </location>
</feature>
<feature type="transmembrane region" description="Helical" evidence="14">
    <location>
        <begin position="359"/>
        <end position="380"/>
    </location>
</feature>
<keyword evidence="9 14" id="KW-1133">Transmembrane helix</keyword>
<evidence type="ECO:0000256" key="9">
    <source>
        <dbReference type="ARBA" id="ARBA00022989"/>
    </source>
</evidence>
<evidence type="ECO:0000313" key="16">
    <source>
        <dbReference type="EMBL" id="ARU97362.1"/>
    </source>
</evidence>
<sequence length="383" mass="42142">MTEFTALLQQGNAWFFIPGAILLGVLHGLEPGHSKTMMAAFIIAIKGTTRQAVMLGLAATLSHTAIVWLIAFGGMMISHKFTAESAEPWLQLISAVIILGTAGWMFWQTWRGERNWLAGMNTHEHSPHGDVKRIDTGHGAVELSVAGEGQLARWQFRTLSGRKWQAGDVSLVIPGQQSTFSQIYKFVDHGDYLESVYPVPESRRFSVRLSLGHHGHHHDYDLNYGDHDHDHDHDHNHNHDHDNGTLSAGIGRNLQEYQDTHELAHANDIKRRFTGQKVGNWQILLFGLTGGLIPCPAAITVLLICLQLKALALGATLVICFSIGLALTLVSVGVGAAISVRQVAKRWKGFNTIARRAPYFSSVLIAVTGIYMGIHGWSALAHQ</sequence>
<evidence type="ECO:0000256" key="3">
    <source>
        <dbReference type="ARBA" id="ARBA00010428"/>
    </source>
</evidence>
<dbReference type="Pfam" id="PF03824">
    <property type="entry name" value="NicO"/>
    <property type="match status" value="2"/>
</dbReference>
<dbReference type="Proteomes" id="UP000195814">
    <property type="component" value="Chromosome"/>
</dbReference>
<dbReference type="RefSeq" id="WP_087487697.1">
    <property type="nucleotide sequence ID" value="NZ_CP015579.1"/>
</dbReference>
<proteinExistence type="inferred from homology"/>
<dbReference type="EMBL" id="CP015581">
    <property type="protein sequence ID" value="ARU97362.1"/>
    <property type="molecule type" value="Genomic_DNA"/>
</dbReference>
<evidence type="ECO:0000313" key="17">
    <source>
        <dbReference type="Proteomes" id="UP000195729"/>
    </source>
</evidence>
<dbReference type="GO" id="GO:0005886">
    <property type="term" value="C:plasma membrane"/>
    <property type="evidence" value="ECO:0007669"/>
    <property type="project" value="UniProtKB-SubCell"/>
</dbReference>
<dbReference type="InterPro" id="IPR051224">
    <property type="entry name" value="NiCoT_RcnA"/>
</dbReference>
<dbReference type="GO" id="GO:0015099">
    <property type="term" value="F:nickel cation transmembrane transporter activity"/>
    <property type="evidence" value="ECO:0007669"/>
    <property type="project" value="UniProtKB-UniRule"/>
</dbReference>
<dbReference type="GO" id="GO:0006824">
    <property type="term" value="P:cobalt ion transport"/>
    <property type="evidence" value="ECO:0007669"/>
    <property type="project" value="UniProtKB-KW"/>
</dbReference>
<keyword evidence="7" id="KW-0533">Nickel</keyword>
<evidence type="ECO:0000256" key="1">
    <source>
        <dbReference type="ARBA" id="ARBA00002510"/>
    </source>
</evidence>
<keyword evidence="17" id="KW-1185">Reference proteome</keyword>
<evidence type="ECO:0000256" key="11">
    <source>
        <dbReference type="ARBA" id="ARBA00023112"/>
    </source>
</evidence>
<feature type="transmembrane region" description="Helical" evidence="14">
    <location>
        <begin position="52"/>
        <end position="77"/>
    </location>
</feature>
<keyword evidence="10" id="KW-0406">Ion transport</keyword>
<dbReference type="PANTHER" id="PTHR40659">
    <property type="entry name" value="NICKEL/COBALT EFFLUX SYSTEM RCNA"/>
    <property type="match status" value="1"/>
</dbReference>
<dbReference type="Proteomes" id="UP000195729">
    <property type="component" value="Chromosome"/>
</dbReference>
<comment type="function">
    <text evidence="1">Efflux system for nickel and cobalt.</text>
</comment>
<gene>
    <name evidence="15" type="ORF">A7K98_05695</name>
    <name evidence="16" type="ORF">A7K99_05695</name>
</gene>
<dbReference type="NCBIfam" id="NF007454">
    <property type="entry name" value="PRK10019.1"/>
    <property type="match status" value="2"/>
</dbReference>
<evidence type="ECO:0000256" key="12">
    <source>
        <dbReference type="ARBA" id="ARBA00023136"/>
    </source>
</evidence>
<evidence type="ECO:0000313" key="15">
    <source>
        <dbReference type="EMBL" id="ARU93324.1"/>
    </source>
</evidence>
<dbReference type="GO" id="GO:0032025">
    <property type="term" value="P:response to cobalt ion"/>
    <property type="evidence" value="ECO:0007669"/>
    <property type="project" value="TreeGrafter"/>
</dbReference>
<organism evidence="15 18">
    <name type="scientific">Tatumella citrea</name>
    <name type="common">Pantoea citrea</name>
    <dbReference type="NCBI Taxonomy" id="53336"/>
    <lineage>
        <taxon>Bacteria</taxon>
        <taxon>Pseudomonadati</taxon>
        <taxon>Pseudomonadota</taxon>
        <taxon>Gammaproteobacteria</taxon>
        <taxon>Enterobacterales</taxon>
        <taxon>Erwiniaceae</taxon>
        <taxon>Tatumella</taxon>
    </lineage>
</organism>
<dbReference type="GO" id="GO:0010045">
    <property type="term" value="P:response to nickel cation"/>
    <property type="evidence" value="ECO:0007669"/>
    <property type="project" value="TreeGrafter"/>
</dbReference>
<feature type="transmembrane region" description="Helical" evidence="14">
    <location>
        <begin position="281"/>
        <end position="304"/>
    </location>
</feature>
<dbReference type="GO" id="GO:0046583">
    <property type="term" value="F:monoatomic cation efflux transmembrane transporter activity"/>
    <property type="evidence" value="ECO:0007669"/>
    <property type="project" value="TreeGrafter"/>
</dbReference>
<reference evidence="17 18" key="1">
    <citation type="submission" date="2016-05" db="EMBL/GenBank/DDBJ databases">
        <title>Complete genome sequence of two 2,5-diketo-D-glunonic acid producing strain Tatumella citrea.</title>
        <authorList>
            <person name="Duan C."/>
            <person name="Yang J."/>
            <person name="Yang S."/>
        </authorList>
    </citation>
    <scope>NUCLEOTIDE SEQUENCE [LARGE SCALE GENOMIC DNA]</scope>
    <source>
        <strain evidence="16 17">ATCC 39140</strain>
        <strain evidence="15 18">DSM 13699</strain>
    </source>
</reference>
<dbReference type="InterPro" id="IPR011541">
    <property type="entry name" value="Ni/Co_transpt_high_affinity"/>
</dbReference>
<keyword evidence="4" id="KW-0171">Cobalt transport</keyword>
<protein>
    <recommendedName>
        <fullName evidence="14">Nickel/cobalt efflux system</fullName>
    </recommendedName>
</protein>
<evidence type="ECO:0000256" key="5">
    <source>
        <dbReference type="ARBA" id="ARBA00022448"/>
    </source>
</evidence>
<dbReference type="KEGG" id="tci:A7K98_05695"/>
<evidence type="ECO:0000256" key="8">
    <source>
        <dbReference type="ARBA" id="ARBA00022692"/>
    </source>
</evidence>
<comment type="subcellular location">
    <subcellularLocation>
        <location evidence="2 14">Cell membrane</location>
        <topology evidence="2 14">Multi-pass membrane protein</topology>
    </subcellularLocation>
</comment>
<keyword evidence="12 14" id="KW-0472">Membrane</keyword>
<feature type="transmembrane region" description="Helical" evidence="14">
    <location>
        <begin position="89"/>
        <end position="107"/>
    </location>
</feature>
<dbReference type="EMBL" id="CP015579">
    <property type="protein sequence ID" value="ARU93324.1"/>
    <property type="molecule type" value="Genomic_DNA"/>
</dbReference>
<dbReference type="OrthoDB" id="271709at2"/>
<keyword evidence="13" id="KW-0170">Cobalt</keyword>
<evidence type="ECO:0000256" key="7">
    <source>
        <dbReference type="ARBA" id="ARBA00022596"/>
    </source>
</evidence>
<name>A0A1Y0LGX6_TATCI</name>
<keyword evidence="8 14" id="KW-0812">Transmembrane</keyword>
<evidence type="ECO:0000256" key="2">
    <source>
        <dbReference type="ARBA" id="ARBA00004651"/>
    </source>
</evidence>
<dbReference type="AlphaFoldDB" id="A0A1Y0LGX6"/>
<evidence type="ECO:0000256" key="6">
    <source>
        <dbReference type="ARBA" id="ARBA00022475"/>
    </source>
</evidence>
<evidence type="ECO:0000256" key="4">
    <source>
        <dbReference type="ARBA" id="ARBA00022426"/>
    </source>
</evidence>
<evidence type="ECO:0000313" key="18">
    <source>
        <dbReference type="Proteomes" id="UP000195814"/>
    </source>
</evidence>
<keyword evidence="6" id="KW-1003">Cell membrane</keyword>
<keyword evidence="5 14" id="KW-0813">Transport</keyword>
<accession>A0A1Y0LGX6</accession>